<organism evidence="1 2">
    <name type="scientific">Austropuccinia psidii MF-1</name>
    <dbReference type="NCBI Taxonomy" id="1389203"/>
    <lineage>
        <taxon>Eukaryota</taxon>
        <taxon>Fungi</taxon>
        <taxon>Dikarya</taxon>
        <taxon>Basidiomycota</taxon>
        <taxon>Pucciniomycotina</taxon>
        <taxon>Pucciniomycetes</taxon>
        <taxon>Pucciniales</taxon>
        <taxon>Sphaerophragmiaceae</taxon>
        <taxon>Austropuccinia</taxon>
    </lineage>
</organism>
<reference evidence="1" key="1">
    <citation type="submission" date="2021-03" db="EMBL/GenBank/DDBJ databases">
        <title>Draft genome sequence of rust myrtle Austropuccinia psidii MF-1, a brazilian biotype.</title>
        <authorList>
            <person name="Quecine M.C."/>
            <person name="Pachon D.M.R."/>
            <person name="Bonatelli M.L."/>
            <person name="Correr F.H."/>
            <person name="Franceschini L.M."/>
            <person name="Leite T.F."/>
            <person name="Margarido G.R.A."/>
            <person name="Almeida C.A."/>
            <person name="Ferrarezi J.A."/>
            <person name="Labate C.A."/>
        </authorList>
    </citation>
    <scope>NUCLEOTIDE SEQUENCE</scope>
    <source>
        <strain evidence="1">MF-1</strain>
    </source>
</reference>
<sequence>MRDIPSSNLKCAHLHSTGSHFRPWLASLAGSITHSQFADSASLSNVNPPLIVSGLLPTTHSFPPPTLTRILFHLFCSSPSFQATPTQSATLTTVINRFKKSHVVPIIKPFYF</sequence>
<dbReference type="Proteomes" id="UP000765509">
    <property type="component" value="Unassembled WGS sequence"/>
</dbReference>
<dbReference type="AlphaFoldDB" id="A0A9Q3DK82"/>
<comment type="caution">
    <text evidence="1">The sequence shown here is derived from an EMBL/GenBank/DDBJ whole genome shotgun (WGS) entry which is preliminary data.</text>
</comment>
<evidence type="ECO:0000313" key="2">
    <source>
        <dbReference type="Proteomes" id="UP000765509"/>
    </source>
</evidence>
<dbReference type="EMBL" id="AVOT02018156">
    <property type="protein sequence ID" value="MBW0504829.1"/>
    <property type="molecule type" value="Genomic_DNA"/>
</dbReference>
<proteinExistence type="predicted"/>
<keyword evidence="2" id="KW-1185">Reference proteome</keyword>
<evidence type="ECO:0000313" key="1">
    <source>
        <dbReference type="EMBL" id="MBW0504829.1"/>
    </source>
</evidence>
<accession>A0A9Q3DK82</accession>
<protein>
    <submittedName>
        <fullName evidence="1">Uncharacterized protein</fullName>
    </submittedName>
</protein>
<gene>
    <name evidence="1" type="ORF">O181_044544</name>
</gene>
<name>A0A9Q3DK82_9BASI</name>